<sequence length="96" mass="10171">MLNNLIIAAIPHTEPWGFNTAILMVAANLFAIVIAEWRFSLTARPGTIDPANNPSLTAGKADLFANFNLSKLIVAMSFGHILGVGLVLGLTNLGII</sequence>
<protein>
    <submittedName>
        <fullName evidence="10">Photosystem I reaction center subunit PsaK</fullName>
    </submittedName>
</protein>
<dbReference type="GO" id="GO:0042651">
    <property type="term" value="C:thylakoid membrane"/>
    <property type="evidence" value="ECO:0007669"/>
    <property type="project" value="InterPro"/>
</dbReference>
<dbReference type="GO" id="GO:0015979">
    <property type="term" value="P:photosynthesis"/>
    <property type="evidence" value="ECO:0007669"/>
    <property type="project" value="UniProtKB-KW"/>
</dbReference>
<dbReference type="InterPro" id="IPR037101">
    <property type="entry name" value="PSI_PsaK_bact"/>
</dbReference>
<dbReference type="Pfam" id="PF01241">
    <property type="entry name" value="PSI_PSAK"/>
    <property type="match status" value="1"/>
</dbReference>
<dbReference type="InterPro" id="IPR035982">
    <property type="entry name" value="PSI_centre_PsaK_sf"/>
</dbReference>
<dbReference type="RefSeq" id="WP_106300663.1">
    <property type="nucleotide sequence ID" value="NZ_PVWO01000031.1"/>
</dbReference>
<keyword evidence="11" id="KW-1185">Reference proteome</keyword>
<proteinExistence type="inferred from homology"/>
<dbReference type="SUPFAM" id="SSF81563">
    <property type="entry name" value="Photosystem I reaction center subunit X, PsaK"/>
    <property type="match status" value="1"/>
</dbReference>
<organism evidence="10 11">
    <name type="scientific">Chamaesiphon polymorphus CCALA 037</name>
    <dbReference type="NCBI Taxonomy" id="2107692"/>
    <lineage>
        <taxon>Bacteria</taxon>
        <taxon>Bacillati</taxon>
        <taxon>Cyanobacteriota</taxon>
        <taxon>Cyanophyceae</taxon>
        <taxon>Gomontiellales</taxon>
        <taxon>Chamaesiphonaceae</taxon>
        <taxon>Chamaesiphon</taxon>
    </lineage>
</organism>
<keyword evidence="7" id="KW-0793">Thylakoid</keyword>
<evidence type="ECO:0000256" key="7">
    <source>
        <dbReference type="ARBA" id="ARBA00023078"/>
    </source>
</evidence>
<gene>
    <name evidence="10" type="ORF">C7B77_04295</name>
</gene>
<reference evidence="10 11" key="1">
    <citation type="submission" date="2018-03" db="EMBL/GenBank/DDBJ databases">
        <title>The ancient ancestry and fast evolution of plastids.</title>
        <authorList>
            <person name="Moore K.R."/>
            <person name="Magnabosco C."/>
            <person name="Momper L."/>
            <person name="Gold D.A."/>
            <person name="Bosak T."/>
            <person name="Fournier G.P."/>
        </authorList>
    </citation>
    <scope>NUCLEOTIDE SEQUENCE [LARGE SCALE GENOMIC DNA]</scope>
    <source>
        <strain evidence="10 11">CCALA 037</strain>
    </source>
</reference>
<feature type="transmembrane region" description="Helical" evidence="9">
    <location>
        <begin position="72"/>
        <end position="95"/>
    </location>
</feature>
<dbReference type="Gene3D" id="1.20.860.20">
    <property type="entry name" value="Photosystem I PsaK, reaction centre"/>
    <property type="match status" value="1"/>
</dbReference>
<evidence type="ECO:0000256" key="8">
    <source>
        <dbReference type="ARBA" id="ARBA00023136"/>
    </source>
</evidence>
<evidence type="ECO:0000256" key="6">
    <source>
        <dbReference type="ARBA" id="ARBA00022989"/>
    </source>
</evidence>
<evidence type="ECO:0000313" key="10">
    <source>
        <dbReference type="EMBL" id="PSB58548.1"/>
    </source>
</evidence>
<comment type="subcellular location">
    <subcellularLocation>
        <location evidence="1">Membrane</location>
        <topology evidence="1">Multi-pass membrane protein</topology>
    </subcellularLocation>
</comment>
<comment type="caution">
    <text evidence="10">The sequence shown here is derived from an EMBL/GenBank/DDBJ whole genome shotgun (WGS) entry which is preliminary data.</text>
</comment>
<evidence type="ECO:0000256" key="2">
    <source>
        <dbReference type="ARBA" id="ARBA00006458"/>
    </source>
</evidence>
<evidence type="ECO:0000256" key="4">
    <source>
        <dbReference type="ARBA" id="ARBA00022692"/>
    </source>
</evidence>
<evidence type="ECO:0000256" key="1">
    <source>
        <dbReference type="ARBA" id="ARBA00004141"/>
    </source>
</evidence>
<dbReference type="GO" id="GO:0009522">
    <property type="term" value="C:photosystem I"/>
    <property type="evidence" value="ECO:0007669"/>
    <property type="project" value="UniProtKB-KW"/>
</dbReference>
<keyword evidence="6 9" id="KW-1133">Transmembrane helix</keyword>
<evidence type="ECO:0000256" key="3">
    <source>
        <dbReference type="ARBA" id="ARBA00022531"/>
    </source>
</evidence>
<keyword evidence="3" id="KW-0602">Photosynthesis</keyword>
<dbReference type="InterPro" id="IPR000549">
    <property type="entry name" value="PSI_PsaG/PsaK"/>
</dbReference>
<dbReference type="OrthoDB" id="561382at2"/>
<evidence type="ECO:0000256" key="9">
    <source>
        <dbReference type="SAM" id="Phobius"/>
    </source>
</evidence>
<feature type="transmembrane region" description="Helical" evidence="9">
    <location>
        <begin position="16"/>
        <end position="35"/>
    </location>
</feature>
<keyword evidence="4 9" id="KW-0812">Transmembrane</keyword>
<dbReference type="EMBL" id="PVWO01000031">
    <property type="protein sequence ID" value="PSB58548.1"/>
    <property type="molecule type" value="Genomic_DNA"/>
</dbReference>
<keyword evidence="8 9" id="KW-0472">Membrane</keyword>
<evidence type="ECO:0000313" key="11">
    <source>
        <dbReference type="Proteomes" id="UP000238937"/>
    </source>
</evidence>
<comment type="similarity">
    <text evidence="2">Belongs to the PsaG/PsaK family.</text>
</comment>
<name>A0A2T1GL17_9CYAN</name>
<keyword evidence="5" id="KW-0603">Photosystem I</keyword>
<evidence type="ECO:0000256" key="5">
    <source>
        <dbReference type="ARBA" id="ARBA00022836"/>
    </source>
</evidence>
<dbReference type="AlphaFoldDB" id="A0A2T1GL17"/>
<dbReference type="Proteomes" id="UP000238937">
    <property type="component" value="Unassembled WGS sequence"/>
</dbReference>
<accession>A0A2T1GL17</accession>